<accession>A0A0G1Q367</accession>
<evidence type="ECO:0000313" key="3">
    <source>
        <dbReference type="Proteomes" id="UP000034653"/>
    </source>
</evidence>
<proteinExistence type="predicted"/>
<keyword evidence="1" id="KW-0472">Membrane</keyword>
<feature type="transmembrane region" description="Helical" evidence="1">
    <location>
        <begin position="80"/>
        <end position="103"/>
    </location>
</feature>
<dbReference type="EMBL" id="LCLG01000006">
    <property type="protein sequence ID" value="KKU12133.1"/>
    <property type="molecule type" value="Genomic_DNA"/>
</dbReference>
<comment type="caution">
    <text evidence="2">The sequence shown here is derived from an EMBL/GenBank/DDBJ whole genome shotgun (WGS) entry which is preliminary data.</text>
</comment>
<protein>
    <submittedName>
        <fullName evidence="2">Uncharacterized protein</fullName>
    </submittedName>
</protein>
<name>A0A0G1Q367_9BACT</name>
<keyword evidence="1" id="KW-0812">Transmembrane</keyword>
<sequence length="146" mass="16344">MVGAAIATKVVNPALALPLALGSHFILDRIPHWNPHLFTETQKYGQPSQKSTILAWVDVGVSLGLGLFVASRYLQDPGKVALILACCLASVLPDLVKWPYYFLKKRGGLLEKWVFFERKLQVNASFWPGVFTQLALIVASFWWIFT</sequence>
<dbReference type="Proteomes" id="UP000034653">
    <property type="component" value="Unassembled WGS sequence"/>
</dbReference>
<feature type="transmembrane region" description="Helical" evidence="1">
    <location>
        <begin position="124"/>
        <end position="145"/>
    </location>
</feature>
<keyword evidence="1" id="KW-1133">Transmembrane helix</keyword>
<dbReference type="AlphaFoldDB" id="A0A0G1Q367"/>
<evidence type="ECO:0000256" key="1">
    <source>
        <dbReference type="SAM" id="Phobius"/>
    </source>
</evidence>
<evidence type="ECO:0000313" key="2">
    <source>
        <dbReference type="EMBL" id="KKU12133.1"/>
    </source>
</evidence>
<reference evidence="2 3" key="1">
    <citation type="journal article" date="2015" name="Nature">
        <title>rRNA introns, odd ribosomes, and small enigmatic genomes across a large radiation of phyla.</title>
        <authorList>
            <person name="Brown C.T."/>
            <person name="Hug L.A."/>
            <person name="Thomas B.C."/>
            <person name="Sharon I."/>
            <person name="Castelle C.J."/>
            <person name="Singh A."/>
            <person name="Wilkins M.J."/>
            <person name="Williams K.H."/>
            <person name="Banfield J.F."/>
        </authorList>
    </citation>
    <scope>NUCLEOTIDE SEQUENCE [LARGE SCALE GENOMIC DNA]</scope>
</reference>
<gene>
    <name evidence="2" type="ORF">UX19_C0006G0009</name>
</gene>
<feature type="transmembrane region" description="Helical" evidence="1">
    <location>
        <begin position="53"/>
        <end position="74"/>
    </location>
</feature>
<organism evidence="2 3">
    <name type="scientific">Candidatus Woesebacteria bacterium GW2011_GWA1_45_8</name>
    <dbReference type="NCBI Taxonomy" id="1618559"/>
    <lineage>
        <taxon>Bacteria</taxon>
        <taxon>Candidatus Woeseibacteriota</taxon>
    </lineage>
</organism>